<dbReference type="AlphaFoldDB" id="A0AA46Q643"/>
<accession>A0AA46Q643</accession>
<evidence type="ECO:0000313" key="1">
    <source>
        <dbReference type="EMBL" id="TPH36713.1"/>
    </source>
</evidence>
<dbReference type="EMBL" id="SZNG01000004">
    <property type="protein sequence ID" value="TPH36713.1"/>
    <property type="molecule type" value="Genomic_DNA"/>
</dbReference>
<sequence>MLVSAMARPVMPARLGRGKTVRFGENGSRIVWNRLESSGIARNSLLMAVCRASCALNATLLSRLLRNRHCQSLLIVRLVVAGGDVYRRRPQQVGAPKMRRSTI</sequence>
<evidence type="ECO:0000313" key="2">
    <source>
        <dbReference type="Proteomes" id="UP000315512"/>
    </source>
</evidence>
<proteinExistence type="predicted"/>
<organism evidence="1 2">
    <name type="scientific">Bifidobacterium longum subsp. longum</name>
    <dbReference type="NCBI Taxonomy" id="1679"/>
    <lineage>
        <taxon>Bacteria</taxon>
        <taxon>Bacillati</taxon>
        <taxon>Actinomycetota</taxon>
        <taxon>Actinomycetes</taxon>
        <taxon>Bifidobacteriales</taxon>
        <taxon>Bifidobacteriaceae</taxon>
        <taxon>Bifidobacterium</taxon>
    </lineage>
</organism>
<comment type="caution">
    <text evidence="1">The sequence shown here is derived from an EMBL/GenBank/DDBJ whole genome shotgun (WGS) entry which is preliminary data.</text>
</comment>
<name>A0AA46Q643_BIFLL</name>
<protein>
    <submittedName>
        <fullName evidence="1">Uncharacterized protein</fullName>
    </submittedName>
</protein>
<gene>
    <name evidence="1" type="ORF">FCO76_03740</name>
</gene>
<reference evidence="1" key="1">
    <citation type="journal article" date="2019" name="Appl. Environ. Microbiol.">
        <title>An in vitro enrichment strategy for formulating synergistic synbiotics.</title>
        <authorList>
            <person name="Kok C.R."/>
            <person name="Quintero D.F.G."/>
            <person name="Niyirora C."/>
            <person name="Rose D."/>
            <person name="Li A."/>
            <person name="Hutkins R."/>
        </authorList>
    </citation>
    <scope>NUCLEOTIDE SEQUENCE</scope>
    <source>
        <strain evidence="1">CR15</strain>
    </source>
</reference>
<dbReference type="Proteomes" id="UP000315512">
    <property type="component" value="Unassembled WGS sequence"/>
</dbReference>
<reference evidence="1" key="2">
    <citation type="submission" date="2019-04" db="EMBL/GenBank/DDBJ databases">
        <authorList>
            <person name="Kok C.R."/>
            <person name="Hutkins R."/>
        </authorList>
    </citation>
    <scope>NUCLEOTIDE SEQUENCE</scope>
    <source>
        <strain evidence="1">CR15</strain>
    </source>
</reference>